<accession>A0A2H0YWL7</accession>
<dbReference type="PANTHER" id="PTHR36832:SF1">
    <property type="entry name" value="SLR1174 PROTEIN"/>
    <property type="match status" value="1"/>
</dbReference>
<keyword evidence="1" id="KW-0812">Transmembrane</keyword>
<evidence type="ECO:0000313" key="2">
    <source>
        <dbReference type="EMBL" id="PIS42123.1"/>
    </source>
</evidence>
<keyword evidence="1" id="KW-1133">Transmembrane helix</keyword>
<feature type="transmembrane region" description="Helical" evidence="1">
    <location>
        <begin position="96"/>
        <end position="113"/>
    </location>
</feature>
<dbReference type="PANTHER" id="PTHR36832">
    <property type="entry name" value="SLR1174 PROTEIN-RELATED"/>
    <property type="match status" value="1"/>
</dbReference>
<keyword evidence="1" id="KW-0472">Membrane</keyword>
<name>A0A2H0YWL7_9BACT</name>
<feature type="transmembrane region" description="Helical" evidence="1">
    <location>
        <begin position="216"/>
        <end position="235"/>
    </location>
</feature>
<evidence type="ECO:0000256" key="1">
    <source>
        <dbReference type="SAM" id="Phobius"/>
    </source>
</evidence>
<feature type="transmembrane region" description="Helical" evidence="1">
    <location>
        <begin position="150"/>
        <end position="172"/>
    </location>
</feature>
<feature type="transmembrane region" description="Helical" evidence="1">
    <location>
        <begin position="57"/>
        <end position="76"/>
    </location>
</feature>
<organism evidence="2 3">
    <name type="scientific">Candidatus Kerfeldbacteria bacterium CG08_land_8_20_14_0_20_40_16</name>
    <dbReference type="NCBI Taxonomy" id="2014244"/>
    <lineage>
        <taxon>Bacteria</taxon>
        <taxon>Candidatus Kerfeldiibacteriota</taxon>
    </lineage>
</organism>
<evidence type="ECO:0000313" key="3">
    <source>
        <dbReference type="Proteomes" id="UP000231542"/>
    </source>
</evidence>
<comment type="caution">
    <text evidence="2">The sequence shown here is derived from an EMBL/GenBank/DDBJ whole genome shotgun (WGS) entry which is preliminary data.</text>
</comment>
<dbReference type="AlphaFoldDB" id="A0A2H0YWL7"/>
<proteinExistence type="predicted"/>
<feature type="transmembrane region" description="Helical" evidence="1">
    <location>
        <begin position="268"/>
        <end position="290"/>
    </location>
</feature>
<protein>
    <recommendedName>
        <fullName evidence="4">ABC transporter permease</fullName>
    </recommendedName>
</protein>
<reference evidence="2 3" key="1">
    <citation type="submission" date="2017-09" db="EMBL/GenBank/DDBJ databases">
        <title>Depth-based differentiation of microbial function through sediment-hosted aquifers and enrichment of novel symbionts in the deep terrestrial subsurface.</title>
        <authorList>
            <person name="Probst A.J."/>
            <person name="Ladd B."/>
            <person name="Jarett J.K."/>
            <person name="Geller-Mcgrath D.E."/>
            <person name="Sieber C.M."/>
            <person name="Emerson J.B."/>
            <person name="Anantharaman K."/>
            <person name="Thomas B.C."/>
            <person name="Malmstrom R."/>
            <person name="Stieglmeier M."/>
            <person name="Klingl A."/>
            <person name="Woyke T."/>
            <person name="Ryan C.M."/>
            <person name="Banfield J.F."/>
        </authorList>
    </citation>
    <scope>NUCLEOTIDE SEQUENCE [LARGE SCALE GENOMIC DNA]</scope>
    <source>
        <strain evidence="2">CG08_land_8_20_14_0_20_40_16</strain>
    </source>
</reference>
<gene>
    <name evidence="2" type="ORF">COT24_05295</name>
</gene>
<feature type="transmembrane region" description="Helical" evidence="1">
    <location>
        <begin position="241"/>
        <end position="261"/>
    </location>
</feature>
<sequence>MDIDFKLGIFRSALDRYYYFFAFVFEYLYELFRNLMKKYLAVAKATWQEYLTYRTNLFLEVIGGFVAQLVIIAVWFSIFRDLKTEIVAGYSLPEMITYLLGAGIINSFILIASQGDEINDDINRGKLSGFLVKPLSVPFYWLSRDLCRRALTFILGMGEYLVIILILSNYFIPPFSLANFFMFCLAVLLGGILHFFLFYIFSIIAFWMDQTWGPRFVIRVIMSIATGSLIPLSLFPANWQLVFNLLPFKFMAYFPLQIYLGKVSVSEIILGFSALLVWISALIGISVWIWEKGLKKYSAYGN</sequence>
<dbReference type="Pfam" id="PF06182">
    <property type="entry name" value="ABC2_membrane_6"/>
    <property type="match status" value="1"/>
</dbReference>
<dbReference type="Proteomes" id="UP000231542">
    <property type="component" value="Unassembled WGS sequence"/>
</dbReference>
<feature type="transmembrane region" description="Helical" evidence="1">
    <location>
        <begin position="178"/>
        <end position="204"/>
    </location>
</feature>
<dbReference type="InterPro" id="IPR010390">
    <property type="entry name" value="ABC-2_transporter-like"/>
</dbReference>
<dbReference type="EMBL" id="PEXU01000057">
    <property type="protein sequence ID" value="PIS42123.1"/>
    <property type="molecule type" value="Genomic_DNA"/>
</dbReference>
<feature type="transmembrane region" description="Helical" evidence="1">
    <location>
        <begin position="17"/>
        <end position="36"/>
    </location>
</feature>
<evidence type="ECO:0008006" key="4">
    <source>
        <dbReference type="Google" id="ProtNLM"/>
    </source>
</evidence>